<name>A0ABR2S5J9_9ROSI</name>
<sequence length="106" mass="11800">MFSSRGRGIKVNNTSIFQQNKEQHQVPTNVTKVNNGMEKGIGRSGCISYKDALLQKEDVSALVIEEDIPEQRKWNVLALPSLKKVVAKVDDDIVRVLEKCCVGTTI</sequence>
<proteinExistence type="predicted"/>
<evidence type="ECO:0000313" key="1">
    <source>
        <dbReference type="EMBL" id="KAK9020428.1"/>
    </source>
</evidence>
<dbReference type="Proteomes" id="UP001396334">
    <property type="component" value="Unassembled WGS sequence"/>
</dbReference>
<gene>
    <name evidence="1" type="ORF">V6N11_010452</name>
</gene>
<protein>
    <submittedName>
        <fullName evidence="1">Uncharacterized protein</fullName>
    </submittedName>
</protein>
<reference evidence="1 2" key="1">
    <citation type="journal article" date="2024" name="G3 (Bethesda)">
        <title>Genome assembly of Hibiscus sabdariffa L. provides insights into metabolisms of medicinal natural products.</title>
        <authorList>
            <person name="Kim T."/>
        </authorList>
    </citation>
    <scope>NUCLEOTIDE SEQUENCE [LARGE SCALE GENOMIC DNA]</scope>
    <source>
        <strain evidence="1">TK-2024</strain>
        <tissue evidence="1">Old leaves</tissue>
    </source>
</reference>
<evidence type="ECO:0000313" key="2">
    <source>
        <dbReference type="Proteomes" id="UP001396334"/>
    </source>
</evidence>
<comment type="caution">
    <text evidence="1">The sequence shown here is derived from an EMBL/GenBank/DDBJ whole genome shotgun (WGS) entry which is preliminary data.</text>
</comment>
<organism evidence="1 2">
    <name type="scientific">Hibiscus sabdariffa</name>
    <name type="common">roselle</name>
    <dbReference type="NCBI Taxonomy" id="183260"/>
    <lineage>
        <taxon>Eukaryota</taxon>
        <taxon>Viridiplantae</taxon>
        <taxon>Streptophyta</taxon>
        <taxon>Embryophyta</taxon>
        <taxon>Tracheophyta</taxon>
        <taxon>Spermatophyta</taxon>
        <taxon>Magnoliopsida</taxon>
        <taxon>eudicotyledons</taxon>
        <taxon>Gunneridae</taxon>
        <taxon>Pentapetalae</taxon>
        <taxon>rosids</taxon>
        <taxon>malvids</taxon>
        <taxon>Malvales</taxon>
        <taxon>Malvaceae</taxon>
        <taxon>Malvoideae</taxon>
        <taxon>Hibiscus</taxon>
    </lineage>
</organism>
<accession>A0ABR2S5J9</accession>
<dbReference type="EMBL" id="JBBPBN010000016">
    <property type="protein sequence ID" value="KAK9020428.1"/>
    <property type="molecule type" value="Genomic_DNA"/>
</dbReference>
<keyword evidence="2" id="KW-1185">Reference proteome</keyword>